<dbReference type="GO" id="GO:0070929">
    <property type="term" value="P:trans-translation"/>
    <property type="evidence" value="ECO:0007669"/>
    <property type="project" value="UniProtKB-UniRule"/>
</dbReference>
<dbReference type="CDD" id="cd09294">
    <property type="entry name" value="SmpB"/>
    <property type="match status" value="1"/>
</dbReference>
<dbReference type="NCBIfam" id="NF003843">
    <property type="entry name" value="PRK05422.1"/>
    <property type="match status" value="1"/>
</dbReference>
<dbReference type="EMBL" id="RFFH01000001">
    <property type="protein sequence ID" value="RMI35244.1"/>
    <property type="molecule type" value="Genomic_DNA"/>
</dbReference>
<evidence type="ECO:0000313" key="5">
    <source>
        <dbReference type="Proteomes" id="UP000279275"/>
    </source>
</evidence>
<dbReference type="InterPro" id="IPR023620">
    <property type="entry name" value="SmpB"/>
</dbReference>
<dbReference type="AlphaFoldDB" id="A0A3M2LCX2"/>
<dbReference type="GO" id="GO:0003723">
    <property type="term" value="F:RNA binding"/>
    <property type="evidence" value="ECO:0007669"/>
    <property type="project" value="UniProtKB-UniRule"/>
</dbReference>
<comment type="caution">
    <text evidence="4">The sequence shown here is derived from an EMBL/GenBank/DDBJ whole genome shotgun (WGS) entry which is preliminary data.</text>
</comment>
<proteinExistence type="inferred from homology"/>
<dbReference type="PROSITE" id="PS01317">
    <property type="entry name" value="SSRP"/>
    <property type="match status" value="1"/>
</dbReference>
<keyword evidence="2 3" id="KW-0694">RNA-binding</keyword>
<dbReference type="GO" id="GO:0005829">
    <property type="term" value="C:cytosol"/>
    <property type="evidence" value="ECO:0007669"/>
    <property type="project" value="TreeGrafter"/>
</dbReference>
<dbReference type="NCBIfam" id="TIGR00086">
    <property type="entry name" value="smpB"/>
    <property type="match status" value="1"/>
</dbReference>
<evidence type="ECO:0000256" key="3">
    <source>
        <dbReference type="HAMAP-Rule" id="MF_00023"/>
    </source>
</evidence>
<evidence type="ECO:0000313" key="4">
    <source>
        <dbReference type="EMBL" id="RMI35244.1"/>
    </source>
</evidence>
<dbReference type="Proteomes" id="UP000279275">
    <property type="component" value="Unassembled WGS sequence"/>
</dbReference>
<keyword evidence="5" id="KW-1185">Reference proteome</keyword>
<dbReference type="Pfam" id="PF01668">
    <property type="entry name" value="SmpB"/>
    <property type="match status" value="1"/>
</dbReference>
<keyword evidence="1 3" id="KW-0963">Cytoplasm</keyword>
<protein>
    <recommendedName>
        <fullName evidence="3">SsrA-binding protein</fullName>
    </recommendedName>
    <alternativeName>
        <fullName evidence="3">Small protein B</fullName>
    </alternativeName>
</protein>
<dbReference type="Gene3D" id="2.40.280.10">
    <property type="match status" value="1"/>
</dbReference>
<dbReference type="GO" id="GO:0070930">
    <property type="term" value="P:trans-translation-dependent protein tagging"/>
    <property type="evidence" value="ECO:0007669"/>
    <property type="project" value="TreeGrafter"/>
</dbReference>
<name>A0A3M2LCX2_9NOCA</name>
<evidence type="ECO:0000256" key="1">
    <source>
        <dbReference type="ARBA" id="ARBA00022490"/>
    </source>
</evidence>
<dbReference type="InterPro" id="IPR000037">
    <property type="entry name" value="SsrA-bd_prot"/>
</dbReference>
<dbReference type="HAMAP" id="MF_00023">
    <property type="entry name" value="SmpB"/>
    <property type="match status" value="1"/>
</dbReference>
<evidence type="ECO:0000256" key="2">
    <source>
        <dbReference type="ARBA" id="ARBA00022884"/>
    </source>
</evidence>
<dbReference type="OrthoDB" id="9805462at2"/>
<comment type="function">
    <text evidence="3">Required for rescue of stalled ribosomes mediated by trans-translation. Binds to transfer-messenger RNA (tmRNA), required for stable association of tmRNA with ribosomes. tmRNA and SmpB together mimic tRNA shape, replacing the anticodon stem-loop with SmpB. tmRNA is encoded by the ssrA gene; the 2 termini fold to resemble tRNA(Ala) and it encodes a 'tag peptide', a short internal open reading frame. During trans-translation Ala-aminoacylated tmRNA acts like a tRNA, entering the A-site of stalled ribosomes, displacing the stalled mRNA. The ribosome then switches to translate the ORF on the tmRNA; the nascent peptide is terminated with the 'tag peptide' encoded by the tmRNA and targeted for degradation. The ribosome is freed to recommence translation, which seems to be the essential function of trans-translation.</text>
</comment>
<dbReference type="RefSeq" id="WP_122186219.1">
    <property type="nucleotide sequence ID" value="NZ_RFFH01000001.1"/>
</dbReference>
<comment type="similarity">
    <text evidence="3">Belongs to the SmpB family.</text>
</comment>
<dbReference type="InterPro" id="IPR020081">
    <property type="entry name" value="SsrA-bd_prot_CS"/>
</dbReference>
<comment type="subcellular location">
    <subcellularLocation>
        <location evidence="3">Cytoplasm</location>
    </subcellularLocation>
    <text evidence="3">The tmRNA-SmpB complex associates with stalled 70S ribosomes.</text>
</comment>
<dbReference type="PANTHER" id="PTHR30308">
    <property type="entry name" value="TMRNA-BINDING COMPONENT OF TRANS-TRANSLATION TAGGING COMPLEX"/>
    <property type="match status" value="1"/>
</dbReference>
<accession>A0A3M2LCX2</accession>
<dbReference type="PANTHER" id="PTHR30308:SF2">
    <property type="entry name" value="SSRA-BINDING PROTEIN"/>
    <property type="match status" value="1"/>
</dbReference>
<reference evidence="4 5" key="1">
    <citation type="submission" date="2018-10" db="EMBL/GenBank/DDBJ databases">
        <title>Isolation from cow dung.</title>
        <authorList>
            <person name="Ling L."/>
        </authorList>
    </citation>
    <scope>NUCLEOTIDE SEQUENCE [LARGE SCALE GENOMIC DNA]</scope>
    <source>
        <strain evidence="4 5">NEAU-LL90</strain>
    </source>
</reference>
<dbReference type="SUPFAM" id="SSF74982">
    <property type="entry name" value="Small protein B (SmpB)"/>
    <property type="match status" value="1"/>
</dbReference>
<gene>
    <name evidence="3 4" type="primary">smpB</name>
    <name evidence="4" type="ORF">EBN03_02845</name>
</gene>
<sequence length="158" mass="18098">MKEKGRKVIATNRKARHNYTIIDTYEAGVALVGTEVKSLREGKASLVDAWASIDDGEVWLRGLHIPEYGHGSWTNHTPRRTRKLLLHRREIDKLTGKIKESSQTLVPLSMYFSDGKVKVELALAKGKQDYDKRQDSLRRTVEREVTREVGRRIKGMRG</sequence>
<organism evidence="4 5">
    <name type="scientific">Nocardia stercoris</name>
    <dbReference type="NCBI Taxonomy" id="2483361"/>
    <lineage>
        <taxon>Bacteria</taxon>
        <taxon>Bacillati</taxon>
        <taxon>Actinomycetota</taxon>
        <taxon>Actinomycetes</taxon>
        <taxon>Mycobacteriales</taxon>
        <taxon>Nocardiaceae</taxon>
        <taxon>Nocardia</taxon>
    </lineage>
</organism>